<dbReference type="Proteomes" id="UP000050863">
    <property type="component" value="Unassembled WGS sequence"/>
</dbReference>
<sequence length="192" mass="21288">MSAARAVPEKLPATLVAVAALAIIAIRLGVPSSPAARDFEECAEWTRRMFPGDERVARIMDCGARFAGRRKADGGYAYYDLLQNRSFDITGPNPTANERAQIYSQYQRFLDLQRREAALAEVQQLVAEQSSVTEQPRVTELPMLINLRRPTTTPSKLEPCVIKGSLSCTWTKLTSTVRNAFASKRVASTNPR</sequence>
<evidence type="ECO:0000313" key="2">
    <source>
        <dbReference type="Proteomes" id="UP000050863"/>
    </source>
</evidence>
<proteinExistence type="predicted"/>
<dbReference type="EMBL" id="LLXZ01000057">
    <property type="protein sequence ID" value="KRR10645.1"/>
    <property type="molecule type" value="Genomic_DNA"/>
</dbReference>
<keyword evidence="2" id="KW-1185">Reference proteome</keyword>
<evidence type="ECO:0000313" key="1">
    <source>
        <dbReference type="EMBL" id="KRR10645.1"/>
    </source>
</evidence>
<comment type="caution">
    <text evidence="1">The sequence shown here is derived from an EMBL/GenBank/DDBJ whole genome shotgun (WGS) entry which is preliminary data.</text>
</comment>
<dbReference type="AlphaFoldDB" id="A0A0R3LYD0"/>
<reference evidence="1 2" key="1">
    <citation type="submission" date="2014-03" db="EMBL/GenBank/DDBJ databases">
        <title>Bradyrhizobium valentinum sp. nov., isolated from effective nodules of Lupinus mariae-josephae, a lupine endemic of basic-lime soils in Eastern Spain.</title>
        <authorList>
            <person name="Duran D."/>
            <person name="Rey L."/>
            <person name="Navarro A."/>
            <person name="Busquets A."/>
            <person name="Imperial J."/>
            <person name="Ruiz-Argueso T."/>
        </authorList>
    </citation>
    <scope>NUCLEOTIDE SEQUENCE [LARGE SCALE GENOMIC DNA]</scope>
    <source>
        <strain evidence="1 2">PAC68</strain>
    </source>
</reference>
<protein>
    <submittedName>
        <fullName evidence="1">Uncharacterized protein</fullName>
    </submittedName>
</protein>
<accession>A0A0R3LYD0</accession>
<name>A0A0R3LYD0_9BRAD</name>
<organism evidence="1 2">
    <name type="scientific">Bradyrhizobium jicamae</name>
    <dbReference type="NCBI Taxonomy" id="280332"/>
    <lineage>
        <taxon>Bacteria</taxon>
        <taxon>Pseudomonadati</taxon>
        <taxon>Pseudomonadota</taxon>
        <taxon>Alphaproteobacteria</taxon>
        <taxon>Hyphomicrobiales</taxon>
        <taxon>Nitrobacteraceae</taxon>
        <taxon>Bradyrhizobium</taxon>
    </lineage>
</organism>
<gene>
    <name evidence="1" type="ORF">CQ12_19445</name>
</gene>